<feature type="signal peptide" evidence="2">
    <location>
        <begin position="1"/>
        <end position="20"/>
    </location>
</feature>
<evidence type="ECO:0008006" key="5">
    <source>
        <dbReference type="Google" id="ProtNLM"/>
    </source>
</evidence>
<evidence type="ECO:0000313" key="3">
    <source>
        <dbReference type="EMBL" id="KAF2819818.1"/>
    </source>
</evidence>
<evidence type="ECO:0000256" key="2">
    <source>
        <dbReference type="SAM" id="SignalP"/>
    </source>
</evidence>
<gene>
    <name evidence="3" type="ORF">CC86DRAFT_412740</name>
</gene>
<dbReference type="EMBL" id="MU006243">
    <property type="protein sequence ID" value="KAF2819818.1"/>
    <property type="molecule type" value="Genomic_DNA"/>
</dbReference>
<feature type="chain" id="PRO_5025556974" description="Carbohydrate-binding module family 19 domain-containing protein" evidence="2">
    <location>
        <begin position="21"/>
        <end position="273"/>
    </location>
</feature>
<feature type="region of interest" description="Disordered" evidence="1">
    <location>
        <begin position="52"/>
        <end position="192"/>
    </location>
</feature>
<keyword evidence="4" id="KW-1185">Reference proteome</keyword>
<dbReference type="Proteomes" id="UP000799424">
    <property type="component" value="Unassembled WGS sequence"/>
</dbReference>
<feature type="compositionally biased region" description="Polar residues" evidence="1">
    <location>
        <begin position="174"/>
        <end position="192"/>
    </location>
</feature>
<protein>
    <recommendedName>
        <fullName evidence="5">Carbohydrate-binding module family 19 domain-containing protein</fullName>
    </recommendedName>
</protein>
<proteinExistence type="predicted"/>
<organism evidence="3 4">
    <name type="scientific">Ophiobolus disseminans</name>
    <dbReference type="NCBI Taxonomy" id="1469910"/>
    <lineage>
        <taxon>Eukaryota</taxon>
        <taxon>Fungi</taxon>
        <taxon>Dikarya</taxon>
        <taxon>Ascomycota</taxon>
        <taxon>Pezizomycotina</taxon>
        <taxon>Dothideomycetes</taxon>
        <taxon>Pleosporomycetidae</taxon>
        <taxon>Pleosporales</taxon>
        <taxon>Pleosporineae</taxon>
        <taxon>Phaeosphaeriaceae</taxon>
        <taxon>Ophiobolus</taxon>
    </lineage>
</organism>
<feature type="compositionally biased region" description="Low complexity" evidence="1">
    <location>
        <begin position="95"/>
        <end position="111"/>
    </location>
</feature>
<evidence type="ECO:0000256" key="1">
    <source>
        <dbReference type="SAM" id="MobiDB-lite"/>
    </source>
</evidence>
<dbReference type="OrthoDB" id="3800935at2759"/>
<keyword evidence="2" id="KW-0732">Signal</keyword>
<accession>A0A6A6ZG23</accession>
<reference evidence="3" key="1">
    <citation type="journal article" date="2020" name="Stud. Mycol.">
        <title>101 Dothideomycetes genomes: a test case for predicting lifestyles and emergence of pathogens.</title>
        <authorList>
            <person name="Haridas S."/>
            <person name="Albert R."/>
            <person name="Binder M."/>
            <person name="Bloem J."/>
            <person name="Labutti K."/>
            <person name="Salamov A."/>
            <person name="Andreopoulos B."/>
            <person name="Baker S."/>
            <person name="Barry K."/>
            <person name="Bills G."/>
            <person name="Bluhm B."/>
            <person name="Cannon C."/>
            <person name="Castanera R."/>
            <person name="Culley D."/>
            <person name="Daum C."/>
            <person name="Ezra D."/>
            <person name="Gonzalez J."/>
            <person name="Henrissat B."/>
            <person name="Kuo A."/>
            <person name="Liang C."/>
            <person name="Lipzen A."/>
            <person name="Lutzoni F."/>
            <person name="Magnuson J."/>
            <person name="Mondo S."/>
            <person name="Nolan M."/>
            <person name="Ohm R."/>
            <person name="Pangilinan J."/>
            <person name="Park H.-J."/>
            <person name="Ramirez L."/>
            <person name="Alfaro M."/>
            <person name="Sun H."/>
            <person name="Tritt A."/>
            <person name="Yoshinaga Y."/>
            <person name="Zwiers L.-H."/>
            <person name="Turgeon B."/>
            <person name="Goodwin S."/>
            <person name="Spatafora J."/>
            <person name="Crous P."/>
            <person name="Grigoriev I."/>
        </authorList>
    </citation>
    <scope>NUCLEOTIDE SEQUENCE</scope>
    <source>
        <strain evidence="3">CBS 113818</strain>
    </source>
</reference>
<name>A0A6A6ZG23_9PLEO</name>
<evidence type="ECO:0000313" key="4">
    <source>
        <dbReference type="Proteomes" id="UP000799424"/>
    </source>
</evidence>
<dbReference type="AlphaFoldDB" id="A0A6A6ZG23"/>
<sequence>MHTHFTAVIGLYTLLANALALPQGEDAGTAEAARITKTVVLTVTQALEKTTGAPLPASSTDSMQVPSDPAAIRCPDPMKPCIISGIPKWPRKPNTPSITPSTIASATTKSSHGPAPAPAPASPPESAITTCSHAMSHNMPGHSAPATPPTASPPTHNSPSPAPGTSSMPHPALGNTTPSTPKDNNARHQTAYASTRRTHRFVARANDGAGAKQMDNVYAYDSKECITCPKGKDLICIDGTHYGFCDEGCVEVRAVLSGAKCEDGRIYQDGVDV</sequence>